<organism evidence="8 9">
    <name type="scientific">Streptomyces cavernicola</name>
    <dbReference type="NCBI Taxonomy" id="3043613"/>
    <lineage>
        <taxon>Bacteria</taxon>
        <taxon>Bacillati</taxon>
        <taxon>Actinomycetota</taxon>
        <taxon>Actinomycetes</taxon>
        <taxon>Kitasatosporales</taxon>
        <taxon>Streptomycetaceae</taxon>
        <taxon>Streptomyces</taxon>
    </lineage>
</organism>
<evidence type="ECO:0000256" key="1">
    <source>
        <dbReference type="ARBA" id="ARBA00009897"/>
    </source>
</evidence>
<dbReference type="RefSeq" id="WP_282542037.1">
    <property type="nucleotide sequence ID" value="NZ_JASCIQ010000008.1"/>
</dbReference>
<dbReference type="InterPro" id="IPR014746">
    <property type="entry name" value="Gln_synth/guanido_kin_cat_dom"/>
</dbReference>
<protein>
    <submittedName>
        <fullName evidence="8">Glutamine synthetase family protein</fullName>
        <ecNumber evidence="8">6.3.1.-</ecNumber>
    </submittedName>
</protein>
<dbReference type="GO" id="GO:0016874">
    <property type="term" value="F:ligase activity"/>
    <property type="evidence" value="ECO:0007669"/>
    <property type="project" value="UniProtKB-KW"/>
</dbReference>
<dbReference type="SMART" id="SM01230">
    <property type="entry name" value="Gln-synt_C"/>
    <property type="match status" value="1"/>
</dbReference>
<dbReference type="PANTHER" id="PTHR43785:SF12">
    <property type="entry name" value="TYPE-1 GLUTAMINE SYNTHETASE 2"/>
    <property type="match status" value="1"/>
</dbReference>
<keyword evidence="3" id="KW-0547">Nucleotide-binding</keyword>
<name>A0ABT6S7K7_9ACTN</name>
<evidence type="ECO:0000256" key="6">
    <source>
        <dbReference type="RuleBase" id="RU000384"/>
    </source>
</evidence>
<gene>
    <name evidence="8" type="ORF">QIS96_09635</name>
</gene>
<evidence type="ECO:0000313" key="9">
    <source>
        <dbReference type="Proteomes" id="UP001223978"/>
    </source>
</evidence>
<evidence type="ECO:0000259" key="7">
    <source>
        <dbReference type="PROSITE" id="PS51987"/>
    </source>
</evidence>
<evidence type="ECO:0000256" key="4">
    <source>
        <dbReference type="ARBA" id="ARBA00022840"/>
    </source>
</evidence>
<dbReference type="Pfam" id="PF16952">
    <property type="entry name" value="Gln-synt_N_2"/>
    <property type="match status" value="1"/>
</dbReference>
<dbReference type="PANTHER" id="PTHR43785">
    <property type="entry name" value="GAMMA-GLUTAMYLPUTRESCINE SYNTHETASE"/>
    <property type="match status" value="1"/>
</dbReference>
<keyword evidence="4" id="KW-0067">ATP-binding</keyword>
<dbReference type="InterPro" id="IPR008147">
    <property type="entry name" value="Gln_synt_N"/>
</dbReference>
<evidence type="ECO:0000256" key="5">
    <source>
        <dbReference type="PROSITE-ProRule" id="PRU01331"/>
    </source>
</evidence>
<dbReference type="PROSITE" id="PS51987">
    <property type="entry name" value="GS_CATALYTIC"/>
    <property type="match status" value="1"/>
</dbReference>
<dbReference type="InterPro" id="IPR036651">
    <property type="entry name" value="Gln_synt_N_sf"/>
</dbReference>
<dbReference type="EMBL" id="JASCIQ010000008">
    <property type="protein sequence ID" value="MDI3404082.1"/>
    <property type="molecule type" value="Genomic_DNA"/>
</dbReference>
<dbReference type="Gene3D" id="3.30.590.10">
    <property type="entry name" value="Glutamine synthetase/guanido kinase, catalytic domain"/>
    <property type="match status" value="1"/>
</dbReference>
<dbReference type="EC" id="6.3.1.-" evidence="8"/>
<dbReference type="Gene3D" id="3.10.20.70">
    <property type="entry name" value="Glutamine synthetase, N-terminal domain"/>
    <property type="match status" value="1"/>
</dbReference>
<proteinExistence type="inferred from homology"/>
<evidence type="ECO:0000256" key="3">
    <source>
        <dbReference type="ARBA" id="ARBA00022741"/>
    </source>
</evidence>
<comment type="similarity">
    <text evidence="1 5 6">Belongs to the glutamine synthetase family.</text>
</comment>
<comment type="caution">
    <text evidence="8">The sequence shown here is derived from an EMBL/GenBank/DDBJ whole genome shotgun (WGS) entry which is preliminary data.</text>
</comment>
<accession>A0ABT6S7K7</accession>
<feature type="domain" description="GS catalytic" evidence="7">
    <location>
        <begin position="105"/>
        <end position="436"/>
    </location>
</feature>
<dbReference type="InterPro" id="IPR008146">
    <property type="entry name" value="Gln_synth_cat_dom"/>
</dbReference>
<dbReference type="Pfam" id="PF00120">
    <property type="entry name" value="Gln-synt_C"/>
    <property type="match status" value="1"/>
</dbReference>
<dbReference type="SUPFAM" id="SSF55931">
    <property type="entry name" value="Glutamine synthetase/guanido kinase"/>
    <property type="match status" value="1"/>
</dbReference>
<evidence type="ECO:0000256" key="2">
    <source>
        <dbReference type="ARBA" id="ARBA00022598"/>
    </source>
</evidence>
<reference evidence="8 9" key="1">
    <citation type="submission" date="2023-05" db="EMBL/GenBank/DDBJ databases">
        <title>Draft genome sequence of Streptomyces sp. B-S-A6 isolated from a cave soil in Thailand.</title>
        <authorList>
            <person name="Chamroensaksri N."/>
            <person name="Muangham S."/>
        </authorList>
    </citation>
    <scope>NUCLEOTIDE SEQUENCE [LARGE SCALE GENOMIC DNA]</scope>
    <source>
        <strain evidence="8 9">B-S-A6</strain>
    </source>
</reference>
<keyword evidence="9" id="KW-1185">Reference proteome</keyword>
<evidence type="ECO:0000313" key="8">
    <source>
        <dbReference type="EMBL" id="MDI3404082.1"/>
    </source>
</evidence>
<sequence>MSDAATVFVATCDLSGQVRGRAVPHTDEEDVLRTGTGWVPANLGITSFGPIAPGTAFGSTGDLRLLPDEATRTDIPADPDAGKPGLRLYLADQTRLDGEPWACCPRTFLRTALDELRETTGLSVTASFEHEFTLEGLPATRPFSLQRLRAAEPFGSDLLALLDAAGLRPENWLPEYGDDQFEITLRPADALTAADRAVLLRELVRDLAGRRGLRAGFAPLPDPAGSGNGVHIHLSLQDADGRPVLHDPARPGSLSAPGARFAAGILRHARALTAWTAPSPTSYLRLTPHRWSVGGVFLAERNREALLRICPTSRLGGGEQGRQFNLEYRAADATANPWLALGVLVRAGLAGLSGSAADYPQPVVWPENADESELADVPALPGTLPEALQALEADKVACSWFDPDLLTTHLAVRHHELDRLDGLDDAARARETARVH</sequence>
<dbReference type="Proteomes" id="UP001223978">
    <property type="component" value="Unassembled WGS sequence"/>
</dbReference>
<keyword evidence="2 8" id="KW-0436">Ligase</keyword>